<keyword evidence="8" id="KW-1185">Reference proteome</keyword>
<comment type="catalytic activity">
    <reaction evidence="5">
        <text>dUTP + H2O = dUMP + diphosphate + H(+)</text>
        <dbReference type="Rhea" id="RHEA:10248"/>
        <dbReference type="ChEBI" id="CHEBI:15377"/>
        <dbReference type="ChEBI" id="CHEBI:15378"/>
        <dbReference type="ChEBI" id="CHEBI:33019"/>
        <dbReference type="ChEBI" id="CHEBI:61555"/>
        <dbReference type="ChEBI" id="CHEBI:246422"/>
        <dbReference type="EC" id="3.6.1.23"/>
    </reaction>
</comment>
<dbReference type="PANTHER" id="PTHR11241">
    <property type="entry name" value="DEOXYURIDINE 5'-TRIPHOSPHATE NUCLEOTIDOHYDROLASE"/>
    <property type="match status" value="1"/>
</dbReference>
<dbReference type="STRING" id="34506.A0A090KXU8"/>
<keyword evidence="3 5" id="KW-0378">Hydrolase</keyword>
<dbReference type="RefSeq" id="XP_024501542.1">
    <property type="nucleotide sequence ID" value="XM_024647467.1"/>
</dbReference>
<dbReference type="InterPro" id="IPR008181">
    <property type="entry name" value="dUTPase"/>
</dbReference>
<dbReference type="EMBL" id="LN609528">
    <property type="protein sequence ID" value="CEF62340.1"/>
    <property type="molecule type" value="Genomic_DNA"/>
</dbReference>
<dbReference type="InterPro" id="IPR036157">
    <property type="entry name" value="dUTPase-like_sf"/>
</dbReference>
<dbReference type="InterPro" id="IPR029054">
    <property type="entry name" value="dUTPase-like"/>
</dbReference>
<dbReference type="CTD" id="36374705"/>
<keyword evidence="4 5" id="KW-0546">Nucleotide metabolism</keyword>
<accession>A0A090KXU8</accession>
<protein>
    <recommendedName>
        <fullName evidence="5">Deoxyuridine 5'-triphosphate nucleotidohydrolase</fullName>
        <shortName evidence="5">dUTPase</shortName>
        <ecNumber evidence="5">3.6.1.23</ecNumber>
    </recommendedName>
    <alternativeName>
        <fullName evidence="5">dUTP pyrophosphatase</fullName>
    </alternativeName>
</protein>
<reference evidence="9" key="2">
    <citation type="submission" date="2020-12" db="UniProtKB">
        <authorList>
            <consortium name="WormBaseParasite"/>
        </authorList>
    </citation>
    <scope>IDENTIFICATION</scope>
</reference>
<keyword evidence="5" id="KW-0479">Metal-binding</keyword>
<dbReference type="WBParaSite" id="SRAE_1000061300.1">
    <property type="protein sequence ID" value="SRAE_1000061300.1"/>
    <property type="gene ID" value="WBGene00257210"/>
</dbReference>
<name>A0A090KXU8_STRRB</name>
<feature type="domain" description="dUTPase-like" evidence="6">
    <location>
        <begin position="90"/>
        <end position="214"/>
    </location>
</feature>
<dbReference type="GO" id="GO:0004170">
    <property type="term" value="F:dUTP diphosphatase activity"/>
    <property type="evidence" value="ECO:0007669"/>
    <property type="project" value="UniProtKB-UniRule"/>
</dbReference>
<evidence type="ECO:0000256" key="2">
    <source>
        <dbReference type="ARBA" id="ARBA00006581"/>
    </source>
</evidence>
<dbReference type="NCBIfam" id="TIGR00576">
    <property type="entry name" value="dut"/>
    <property type="match status" value="1"/>
</dbReference>
<dbReference type="SUPFAM" id="SSF51283">
    <property type="entry name" value="dUTPase-like"/>
    <property type="match status" value="1"/>
</dbReference>
<gene>
    <name evidence="7 9 10" type="ORF">SRAE_1000061300</name>
</gene>
<comment type="cofactor">
    <cofactor evidence="5">
        <name>Mg(2+)</name>
        <dbReference type="ChEBI" id="CHEBI:18420"/>
    </cofactor>
</comment>
<dbReference type="eggNOG" id="KOG3370">
    <property type="taxonomic scope" value="Eukaryota"/>
</dbReference>
<dbReference type="Proteomes" id="UP000035682">
    <property type="component" value="Unplaced"/>
</dbReference>
<evidence type="ECO:0000313" key="9">
    <source>
        <dbReference type="WBParaSite" id="SRAE_1000061300.1"/>
    </source>
</evidence>
<proteinExistence type="inferred from homology"/>
<reference evidence="7 8" key="1">
    <citation type="submission" date="2014-09" db="EMBL/GenBank/DDBJ databases">
        <authorList>
            <person name="Martin A.A."/>
        </authorList>
    </citation>
    <scope>NUCLEOTIDE SEQUENCE</scope>
    <source>
        <strain evidence="8">ED321</strain>
        <strain evidence="7">ED321 Heterogonic</strain>
    </source>
</reference>
<dbReference type="GO" id="GO:0046081">
    <property type="term" value="P:dUTP catabolic process"/>
    <property type="evidence" value="ECO:0007669"/>
    <property type="project" value="UniProtKB-UniRule"/>
</dbReference>
<evidence type="ECO:0000259" key="6">
    <source>
        <dbReference type="Pfam" id="PF00692"/>
    </source>
</evidence>
<evidence type="ECO:0000313" key="7">
    <source>
        <dbReference type="EMBL" id="CEF62340.1"/>
    </source>
</evidence>
<evidence type="ECO:0000313" key="8">
    <source>
        <dbReference type="Proteomes" id="UP000035682"/>
    </source>
</evidence>
<dbReference type="GO" id="GO:0000287">
    <property type="term" value="F:magnesium ion binding"/>
    <property type="evidence" value="ECO:0007669"/>
    <property type="project" value="UniProtKB-UniRule"/>
</dbReference>
<comment type="function">
    <text evidence="5">Involved in nucleotide metabolism via production of dUMP, the immediate precursor of thymidine nucleotides, and decreases the intracellular concentration of dUTP so that uracil cannot be incorporated into DNA.</text>
</comment>
<sequence length="215" mass="23512">MRPKTFSCIKAALQSLSSSASRSFINFFTSPMPNQIVNTNTKNTNPVSSFTESLSPCSLKRKCVDEENFAKQNNGDVIRYVLAHPDAVEPKYGSPYAAGADLYAVEETIVPAKGKALVSTGLKVQIPIGYYGRIAPRSGLASKNFIDTGAGVVDSDYRGVVHVLLFNFGDEDFKVKKHDRIAQFIMEKIGHLRYERFDDIDVSTRGEGGFGSTGV</sequence>
<dbReference type="Pfam" id="PF00692">
    <property type="entry name" value="dUTPase"/>
    <property type="match status" value="1"/>
</dbReference>
<evidence type="ECO:0000256" key="1">
    <source>
        <dbReference type="ARBA" id="ARBA00005142"/>
    </source>
</evidence>
<dbReference type="OrthoDB" id="419889at2759"/>
<dbReference type="UniPathway" id="UPA00610">
    <property type="reaction ID" value="UER00666"/>
</dbReference>
<comment type="similarity">
    <text evidence="2 5">Belongs to the dUTPase family.</text>
</comment>
<evidence type="ECO:0000313" key="10">
    <source>
        <dbReference type="WormBase" id="SRAE_1000061300"/>
    </source>
</evidence>
<dbReference type="InterPro" id="IPR033704">
    <property type="entry name" value="dUTPase_trimeric"/>
</dbReference>
<dbReference type="NCBIfam" id="NF001862">
    <property type="entry name" value="PRK00601.1"/>
    <property type="match status" value="1"/>
</dbReference>
<keyword evidence="5" id="KW-0460">Magnesium</keyword>
<dbReference type="AlphaFoldDB" id="A0A090KXU8"/>
<dbReference type="WormBase" id="SRAE_1000061300">
    <property type="protein sequence ID" value="SRP01984"/>
    <property type="gene ID" value="WBGene00257210"/>
</dbReference>
<organism evidence="7">
    <name type="scientific">Strongyloides ratti</name>
    <name type="common">Parasitic roundworm</name>
    <dbReference type="NCBI Taxonomy" id="34506"/>
    <lineage>
        <taxon>Eukaryota</taxon>
        <taxon>Metazoa</taxon>
        <taxon>Ecdysozoa</taxon>
        <taxon>Nematoda</taxon>
        <taxon>Chromadorea</taxon>
        <taxon>Rhabditida</taxon>
        <taxon>Tylenchina</taxon>
        <taxon>Panagrolaimomorpha</taxon>
        <taxon>Strongyloidoidea</taxon>
        <taxon>Strongyloididae</taxon>
        <taxon>Strongyloides</taxon>
    </lineage>
</organism>
<comment type="pathway">
    <text evidence="1 5">Pyrimidine metabolism; dUMP biosynthesis; dUMP from dCTP (dUTP route): step 2/2.</text>
</comment>
<dbReference type="Gene3D" id="2.70.40.10">
    <property type="match status" value="1"/>
</dbReference>
<dbReference type="OMA" id="HYCRIAD"/>
<evidence type="ECO:0000256" key="4">
    <source>
        <dbReference type="ARBA" id="ARBA00023080"/>
    </source>
</evidence>
<dbReference type="EC" id="3.6.1.23" evidence="5"/>
<evidence type="ECO:0000256" key="5">
    <source>
        <dbReference type="RuleBase" id="RU367024"/>
    </source>
</evidence>
<dbReference type="PANTHER" id="PTHR11241:SF0">
    <property type="entry name" value="DEOXYURIDINE 5'-TRIPHOSPHATE NUCLEOTIDOHYDROLASE"/>
    <property type="match status" value="1"/>
</dbReference>
<dbReference type="GeneID" id="36374705"/>
<dbReference type="CDD" id="cd07557">
    <property type="entry name" value="trimeric_dUTPase"/>
    <property type="match status" value="1"/>
</dbReference>
<evidence type="ECO:0000256" key="3">
    <source>
        <dbReference type="ARBA" id="ARBA00022801"/>
    </source>
</evidence>
<dbReference type="GO" id="GO:0006226">
    <property type="term" value="P:dUMP biosynthetic process"/>
    <property type="evidence" value="ECO:0007669"/>
    <property type="project" value="UniProtKB-UniRule"/>
</dbReference>